<dbReference type="Proteomes" id="UP001149165">
    <property type="component" value="Unassembled WGS sequence"/>
</dbReference>
<keyword evidence="1" id="KW-1133">Transmembrane helix</keyword>
<name>A0A9W9KQW8_9EURO</name>
<keyword evidence="1" id="KW-0472">Membrane</keyword>
<protein>
    <submittedName>
        <fullName evidence="2">Uncharacterized protein</fullName>
    </submittedName>
</protein>
<evidence type="ECO:0000256" key="1">
    <source>
        <dbReference type="SAM" id="Phobius"/>
    </source>
</evidence>
<dbReference type="OrthoDB" id="2119662at2759"/>
<feature type="transmembrane region" description="Helical" evidence="1">
    <location>
        <begin position="97"/>
        <end position="124"/>
    </location>
</feature>
<proteinExistence type="predicted"/>
<keyword evidence="1" id="KW-0812">Transmembrane</keyword>
<gene>
    <name evidence="2" type="ORF">N7456_000420</name>
</gene>
<reference evidence="2" key="1">
    <citation type="submission" date="2022-11" db="EMBL/GenBank/DDBJ databases">
        <authorList>
            <person name="Petersen C."/>
        </authorList>
    </citation>
    <scope>NUCLEOTIDE SEQUENCE</scope>
    <source>
        <strain evidence="2">IBT 30069</strain>
    </source>
</reference>
<accession>A0A9W9KQW8</accession>
<comment type="caution">
    <text evidence="2">The sequence shown here is derived from an EMBL/GenBank/DDBJ whole genome shotgun (WGS) entry which is preliminary data.</text>
</comment>
<organism evidence="2 3">
    <name type="scientific">Penicillium angulare</name>
    <dbReference type="NCBI Taxonomy" id="116970"/>
    <lineage>
        <taxon>Eukaryota</taxon>
        <taxon>Fungi</taxon>
        <taxon>Dikarya</taxon>
        <taxon>Ascomycota</taxon>
        <taxon>Pezizomycotina</taxon>
        <taxon>Eurotiomycetes</taxon>
        <taxon>Eurotiomycetidae</taxon>
        <taxon>Eurotiales</taxon>
        <taxon>Aspergillaceae</taxon>
        <taxon>Penicillium</taxon>
    </lineage>
</organism>
<reference evidence="2" key="2">
    <citation type="journal article" date="2023" name="IMA Fungus">
        <title>Comparative genomic study of the Penicillium genus elucidates a diverse pangenome and 15 lateral gene transfer events.</title>
        <authorList>
            <person name="Petersen C."/>
            <person name="Sorensen T."/>
            <person name="Nielsen M.R."/>
            <person name="Sondergaard T.E."/>
            <person name="Sorensen J.L."/>
            <person name="Fitzpatrick D.A."/>
            <person name="Frisvad J.C."/>
            <person name="Nielsen K.L."/>
        </authorList>
    </citation>
    <scope>NUCLEOTIDE SEQUENCE</scope>
    <source>
        <strain evidence="2">IBT 30069</strain>
    </source>
</reference>
<keyword evidence="3" id="KW-1185">Reference proteome</keyword>
<dbReference type="AlphaFoldDB" id="A0A9W9KQW8"/>
<evidence type="ECO:0000313" key="3">
    <source>
        <dbReference type="Proteomes" id="UP001149165"/>
    </source>
</evidence>
<dbReference type="EMBL" id="JAPQKH010000001">
    <property type="protein sequence ID" value="KAJ5116072.1"/>
    <property type="molecule type" value="Genomic_DNA"/>
</dbReference>
<sequence length="137" mass="15776">MHNCIDIRGDHVHCAFHQWHTVFCLLFIRVKTSGRDNTKNAIDWTYIFYGLNYQLAAALLAASPRWYLYQALGSNFLWMLPWAIVVTTVTLSKSLSWTYYAIIFGGALVFDFFDVGLTLLIWVYRLSKGKIGTGQWA</sequence>
<evidence type="ECO:0000313" key="2">
    <source>
        <dbReference type="EMBL" id="KAJ5116072.1"/>
    </source>
</evidence>
<feature type="transmembrane region" description="Helical" evidence="1">
    <location>
        <begin position="75"/>
        <end position="91"/>
    </location>
</feature>